<gene>
    <name evidence="5" type="ORF">KUCA_T00002662001</name>
</gene>
<reference evidence="5" key="1">
    <citation type="submission" date="2013-12" db="EMBL/GenBank/DDBJ databases">
        <authorList>
            <person name="Genoscope - CEA"/>
        </authorList>
    </citation>
    <scope>NUCLEOTIDE SEQUENCE</scope>
    <source>
        <strain evidence="5">CBS 1993</strain>
    </source>
</reference>
<dbReference type="PANTHER" id="PTHR12811">
    <property type="entry name" value="VACUOLAR PROTEIN SORTING VPS16"/>
    <property type="match status" value="1"/>
</dbReference>
<sequence length="832" mass="94476">MNANPSLGWERLQDVFYRIRECCPTLNWSQDLSKNLVAVAPFSSTIAMFSNKFGTGAVHGTFIKVYSGSGSEVCSIPWLNSNGDIVALGWNDQMHLIVVLSSGKTRVYSNFEGDFTEFSLGLSTGETVKEAKFWSSGMVVRLSNDQFVAVTSYKRRVMLWLEEIVELTLKQESVKSWALNPPLYNRELSVLVSTETGIRAIGTTTVQDMGFKAGASCHLIALPRVGDFVSLFTKDHTILIVTSDFKTILSEFSSDNGGIPIQMEWCSNDAVLVAFKDEIKVVGPSEESLAFYYDSDVVLSPEEDGVFILSNDRLEFFSKVGDATAETFRLGSTAPSAVLLDAIDQLDRHSPKADENLEIIKDNLVEAMDVCIRAACEEFDAYWQKRLLRAASFGKSSVDLYNPEEFVEACNILRVLNAVRQPEVGMFLTYSQYLNLGPEKLIEILLTRQQHYLAFQVAQFLDLPVDPIFIHWACCKVKYSRDLSDESLFDVVMKKLEPRKPITLAKVAKAAYEEGRTKVSIMFLNNEPDLNKQVPLLIEMEEDELALIKAEDGGDADLLLYVLIMLQNKLSLADFFQIINHRPKAIGVFKQTLCQFYPKLLQDFYYQDDQVGKLAELELDSEYGNHNLIKTQQDVDRRRTTLHGVSRLLAKGGVDAQEDSVLVQSELYLLTLQEKYTNAYDADFFNKSAVEMLEKVLSLASLAKAAKAQKELRISDKRYWWKVAKVLAKEHRFEEMYEFAVSKRSPIGYEPFYHECVKYGEKRHAALYVAMCSRLNYKQRIRMYLVVDDLKSAAEEAFKKRDLDYLSVIEERGNSVIKRQVQEYRETMGGRR</sequence>
<dbReference type="GO" id="GO:0016197">
    <property type="term" value="P:endosomal transport"/>
    <property type="evidence" value="ECO:0007669"/>
    <property type="project" value="TreeGrafter"/>
</dbReference>
<dbReference type="SUPFAM" id="SSF50978">
    <property type="entry name" value="WD40 repeat-like"/>
    <property type="match status" value="1"/>
</dbReference>
<dbReference type="EMBL" id="HG793127">
    <property type="protein sequence ID" value="CDK26688.1"/>
    <property type="molecule type" value="Genomic_DNA"/>
</dbReference>
<evidence type="ECO:0000259" key="3">
    <source>
        <dbReference type="Pfam" id="PF04840"/>
    </source>
</evidence>
<dbReference type="Pfam" id="PF04841">
    <property type="entry name" value="Vps16_N"/>
    <property type="match status" value="1"/>
</dbReference>
<proteinExistence type="inferred from homology"/>
<organism evidence="5 6">
    <name type="scientific">Kuraishia capsulata CBS 1993</name>
    <dbReference type="NCBI Taxonomy" id="1382522"/>
    <lineage>
        <taxon>Eukaryota</taxon>
        <taxon>Fungi</taxon>
        <taxon>Dikarya</taxon>
        <taxon>Ascomycota</taxon>
        <taxon>Saccharomycotina</taxon>
        <taxon>Pichiomycetes</taxon>
        <taxon>Pichiales</taxon>
        <taxon>Pichiaceae</taxon>
        <taxon>Kuraishia</taxon>
    </lineage>
</organism>
<name>W6MKV5_9ASCO</name>
<dbReference type="STRING" id="1382522.W6MKV5"/>
<dbReference type="InterPro" id="IPR038132">
    <property type="entry name" value="Vps16_C_sf"/>
</dbReference>
<dbReference type="RefSeq" id="XP_022458688.1">
    <property type="nucleotide sequence ID" value="XM_022602933.1"/>
</dbReference>
<reference evidence="5" key="2">
    <citation type="submission" date="2014-02" db="EMBL/GenBank/DDBJ databases">
        <title>Complete DNA sequence of /Kuraishia capsulata/ illustrates novel genomic features among budding yeasts (/Saccharomycotina/).</title>
        <authorList>
            <person name="Morales L."/>
            <person name="Noel B."/>
            <person name="Porcel B."/>
            <person name="Marcet-Houben M."/>
            <person name="Hullo M-F."/>
            <person name="Sacerdot C."/>
            <person name="Tekaia F."/>
            <person name="Leh-Louis V."/>
            <person name="Despons L."/>
            <person name="Khanna V."/>
            <person name="Aury J-M."/>
            <person name="Barbe V."/>
            <person name="Couloux A."/>
            <person name="Labadie K."/>
            <person name="Pelletier E."/>
            <person name="Souciet J-L."/>
            <person name="Boekhout T."/>
            <person name="Gabaldon T."/>
            <person name="Wincker P."/>
            <person name="Dujon B."/>
        </authorList>
    </citation>
    <scope>NUCLEOTIDE SEQUENCE</scope>
    <source>
        <strain evidence="5">CBS 1993</strain>
    </source>
</reference>
<dbReference type="InterPro" id="IPR006925">
    <property type="entry name" value="Vps16_C"/>
</dbReference>
<keyword evidence="6" id="KW-1185">Reference proteome</keyword>
<dbReference type="GO" id="GO:0006886">
    <property type="term" value="P:intracellular protein transport"/>
    <property type="evidence" value="ECO:0007669"/>
    <property type="project" value="InterPro"/>
</dbReference>
<dbReference type="HOGENOM" id="CLU_008909_1_0_1"/>
<dbReference type="Proteomes" id="UP000019384">
    <property type="component" value="Unassembled WGS sequence"/>
</dbReference>
<evidence type="ECO:0000259" key="4">
    <source>
        <dbReference type="Pfam" id="PF04841"/>
    </source>
</evidence>
<dbReference type="OrthoDB" id="1792at2759"/>
<accession>W6MKV5</accession>
<feature type="domain" description="Vps16 C-terminal" evidence="3">
    <location>
        <begin position="503"/>
        <end position="815"/>
    </location>
</feature>
<comment type="similarity">
    <text evidence="1 2">Belongs to the VPS16 family.</text>
</comment>
<evidence type="ECO:0000256" key="1">
    <source>
        <dbReference type="ARBA" id="ARBA00009250"/>
    </source>
</evidence>
<dbReference type="InterPro" id="IPR036322">
    <property type="entry name" value="WD40_repeat_dom_sf"/>
</dbReference>
<dbReference type="InterPro" id="IPR006926">
    <property type="entry name" value="Vps16_N"/>
</dbReference>
<dbReference type="InterPro" id="IPR016534">
    <property type="entry name" value="VPS16"/>
</dbReference>
<protein>
    <recommendedName>
        <fullName evidence="2">Probable vacuolar protein sorting-associated protein 16 homolog</fullName>
    </recommendedName>
</protein>
<dbReference type="Gene3D" id="1.10.150.780">
    <property type="entry name" value="Vps16, C-terminal region"/>
    <property type="match status" value="1"/>
</dbReference>
<evidence type="ECO:0000313" key="5">
    <source>
        <dbReference type="EMBL" id="CDK26688.1"/>
    </source>
</evidence>
<evidence type="ECO:0000256" key="2">
    <source>
        <dbReference type="PIRNR" id="PIRNR007949"/>
    </source>
</evidence>
<dbReference type="PANTHER" id="PTHR12811:SF0">
    <property type="entry name" value="VACUOLAR PROTEIN SORTING-ASSOCIATED PROTEIN 16 HOMOLOG"/>
    <property type="match status" value="1"/>
</dbReference>
<dbReference type="PIRSF" id="PIRSF007949">
    <property type="entry name" value="VPS16"/>
    <property type="match status" value="1"/>
</dbReference>
<dbReference type="GO" id="GO:0042144">
    <property type="term" value="P:vacuole fusion, non-autophagic"/>
    <property type="evidence" value="ECO:0007669"/>
    <property type="project" value="TreeGrafter"/>
</dbReference>
<dbReference type="GeneID" id="34520076"/>
<dbReference type="AlphaFoldDB" id="W6MKV5"/>
<dbReference type="GO" id="GO:0005768">
    <property type="term" value="C:endosome"/>
    <property type="evidence" value="ECO:0007669"/>
    <property type="project" value="UniProtKB-ARBA"/>
</dbReference>
<comment type="function">
    <text evidence="2">Essential for vacuolar protein sorting. Required for vacuole biogenesis, stability and to maintain vacuole morphology.</text>
</comment>
<feature type="domain" description="Vps16 N-terminal" evidence="4">
    <location>
        <begin position="5"/>
        <end position="407"/>
    </location>
</feature>
<dbReference type="GO" id="GO:0030897">
    <property type="term" value="C:HOPS complex"/>
    <property type="evidence" value="ECO:0007669"/>
    <property type="project" value="TreeGrafter"/>
</dbReference>
<evidence type="ECO:0000313" key="6">
    <source>
        <dbReference type="Proteomes" id="UP000019384"/>
    </source>
</evidence>
<keyword evidence="2" id="KW-0813">Transport</keyword>
<dbReference type="Pfam" id="PF04840">
    <property type="entry name" value="Vps16_C"/>
    <property type="match status" value="1"/>
</dbReference>
<dbReference type="GO" id="GO:0003779">
    <property type="term" value="F:actin binding"/>
    <property type="evidence" value="ECO:0007669"/>
    <property type="project" value="TreeGrafter"/>
</dbReference>
<keyword evidence="2" id="KW-0653">Protein transport</keyword>